<protein>
    <recommendedName>
        <fullName evidence="5">Transmembrane protein</fullName>
    </recommendedName>
</protein>
<evidence type="ECO:0000313" key="4">
    <source>
        <dbReference type="Proteomes" id="UP000030750"/>
    </source>
</evidence>
<organism evidence="3 4">
    <name type="scientific">Eimeria brunetti</name>
    <dbReference type="NCBI Taxonomy" id="51314"/>
    <lineage>
        <taxon>Eukaryota</taxon>
        <taxon>Sar</taxon>
        <taxon>Alveolata</taxon>
        <taxon>Apicomplexa</taxon>
        <taxon>Conoidasida</taxon>
        <taxon>Coccidia</taxon>
        <taxon>Eucoccidiorida</taxon>
        <taxon>Eimeriorina</taxon>
        <taxon>Eimeriidae</taxon>
        <taxon>Eimeria</taxon>
    </lineage>
</organism>
<name>U6LDN0_9EIME</name>
<feature type="region of interest" description="Disordered" evidence="1">
    <location>
        <begin position="255"/>
        <end position="280"/>
    </location>
</feature>
<feature type="transmembrane region" description="Helical" evidence="2">
    <location>
        <begin position="80"/>
        <end position="99"/>
    </location>
</feature>
<feature type="region of interest" description="Disordered" evidence="1">
    <location>
        <begin position="138"/>
        <end position="168"/>
    </location>
</feature>
<evidence type="ECO:0000256" key="2">
    <source>
        <dbReference type="SAM" id="Phobius"/>
    </source>
</evidence>
<feature type="transmembrane region" description="Helical" evidence="2">
    <location>
        <begin position="25"/>
        <end position="45"/>
    </location>
</feature>
<sequence length="446" mass="48950">MALLEMESSNLRPEYHVPHCTYSCWLPILMGFLSLSVGICCLFFMSRIGIVLCVLNSIFGLIFSYITYSTLARPKRYKAIVAIAGNLLHICLLLGTVVYGSRLLVINVQAEAKNNAANASPVFNFMLDYYLAYGGYESSPSGDEGEEPKSLPSPSSSSSRQIPDGEMALGNQTLPSSLDWSVPAAAPTAVEKGAFPPLPILPDDFLNLNRPQPTDDTQLRDLLSRQAARFKAVISAVRATAKDTSWVNFNTRDSWVSSSTDSSGEETEEAASNPMDSCDHGKEEPVCCPCLFSRDDLNCIAKAATSDAFAESVLKRLRSLLYWGLFCGYVEWGLAFVTKLNRKCAEDCLLDQFDFSRQEGKQFDINAHAVRLMKHIKAVPQKQARLCASKAAVASCRVEETLIQRGAAAALCAALPLSVVLIMFCLTCIVACWKIAQRYNAKVQNR</sequence>
<keyword evidence="2" id="KW-0812">Transmembrane</keyword>
<gene>
    <name evidence="3" type="ORF">EBH_0013150</name>
</gene>
<keyword evidence="2" id="KW-0472">Membrane</keyword>
<dbReference type="AlphaFoldDB" id="U6LDN0"/>
<dbReference type="EMBL" id="HG710451">
    <property type="protein sequence ID" value="CDJ46664.1"/>
    <property type="molecule type" value="Genomic_DNA"/>
</dbReference>
<feature type="compositionally biased region" description="Low complexity" evidence="1">
    <location>
        <begin position="150"/>
        <end position="159"/>
    </location>
</feature>
<feature type="transmembrane region" description="Helical" evidence="2">
    <location>
        <begin position="407"/>
        <end position="436"/>
    </location>
</feature>
<keyword evidence="2" id="KW-1133">Transmembrane helix</keyword>
<evidence type="ECO:0008006" key="5">
    <source>
        <dbReference type="Google" id="ProtNLM"/>
    </source>
</evidence>
<evidence type="ECO:0000313" key="3">
    <source>
        <dbReference type="EMBL" id="CDJ46664.1"/>
    </source>
</evidence>
<dbReference type="VEuPathDB" id="ToxoDB:EBH_0013150"/>
<proteinExistence type="predicted"/>
<dbReference type="Proteomes" id="UP000030750">
    <property type="component" value="Unassembled WGS sequence"/>
</dbReference>
<evidence type="ECO:0000256" key="1">
    <source>
        <dbReference type="SAM" id="MobiDB-lite"/>
    </source>
</evidence>
<reference evidence="3" key="1">
    <citation type="submission" date="2013-10" db="EMBL/GenBank/DDBJ databases">
        <title>Genomic analysis of the causative agents of coccidiosis in chickens.</title>
        <authorList>
            <person name="Reid A.J."/>
            <person name="Blake D."/>
            <person name="Billington K."/>
            <person name="Browne H."/>
            <person name="Dunn M."/>
            <person name="Hung S."/>
            <person name="Kawahara F."/>
            <person name="Miranda-Saavedra D."/>
            <person name="Mourier T."/>
            <person name="Nagra H."/>
            <person name="Otto T.D."/>
            <person name="Rawlings N."/>
            <person name="Sanchez A."/>
            <person name="Sanders M."/>
            <person name="Subramaniam C."/>
            <person name="Tay Y."/>
            <person name="Dear P."/>
            <person name="Doerig C."/>
            <person name="Gruber A."/>
            <person name="Parkinson J."/>
            <person name="Shirley M."/>
            <person name="Wan K.L."/>
            <person name="Berriman M."/>
            <person name="Tomley F."/>
            <person name="Pain A."/>
        </authorList>
    </citation>
    <scope>NUCLEOTIDE SEQUENCE [LARGE SCALE GENOMIC DNA]</scope>
    <source>
        <strain evidence="3">Houghton</strain>
    </source>
</reference>
<feature type="transmembrane region" description="Helical" evidence="2">
    <location>
        <begin position="50"/>
        <end position="68"/>
    </location>
</feature>
<accession>U6LDN0</accession>
<keyword evidence="4" id="KW-1185">Reference proteome</keyword>
<reference evidence="3" key="2">
    <citation type="submission" date="2013-10" db="EMBL/GenBank/DDBJ databases">
        <authorList>
            <person name="Aslett M."/>
        </authorList>
    </citation>
    <scope>NUCLEOTIDE SEQUENCE [LARGE SCALE GENOMIC DNA]</scope>
    <source>
        <strain evidence="3">Houghton</strain>
    </source>
</reference>